<dbReference type="EMBL" id="QFOI01000310">
    <property type="protein sequence ID" value="PZP44510.1"/>
    <property type="molecule type" value="Genomic_DNA"/>
</dbReference>
<reference evidence="1 2" key="1">
    <citation type="submission" date="2017-11" db="EMBL/GenBank/DDBJ databases">
        <title>Infants hospitalized years apart are colonized by the same room-sourced microbial strains.</title>
        <authorList>
            <person name="Brooks B."/>
            <person name="Olm M.R."/>
            <person name="Firek B.A."/>
            <person name="Baker R."/>
            <person name="Thomas B.C."/>
            <person name="Morowitz M.J."/>
            <person name="Banfield J.F."/>
        </authorList>
    </citation>
    <scope>NUCLEOTIDE SEQUENCE [LARGE SCALE GENOMIC DNA]</scope>
    <source>
        <strain evidence="1">S2_009_000_R2_76</strain>
    </source>
</reference>
<dbReference type="Proteomes" id="UP000249645">
    <property type="component" value="Unassembled WGS sequence"/>
</dbReference>
<accession>A0A2W5ET35</accession>
<gene>
    <name evidence="1" type="ORF">DI598_14370</name>
</gene>
<dbReference type="AlphaFoldDB" id="A0A2W5ET35"/>
<sequence>MKLDEIISEKGNTTNQLDNGNMQFSMEPLIRYLDERIAASKDKSILIQYKKNILDQFENKNDLTISFEKAKDYKNLFKTIYSLLTNPLADESQYCWGISFPLSSQIVFSTEAFQHLMTNMTSKHLVGVEHFRAACTFSEVEAKKIFIYAFIIKRLYNLDIFNTSAMVFKTMQNGIEKYYHFNINNQFIDVEYKGELPQIDATMIEEDDVSEESALEWLEREMPLKNVKMTGFSYVELTDITEKIEKAMLHSLFLTSNLGLESQNQISEMVQKLVGCSSLDVLMLPILYINDRLVTETWQTVEPKIEQLQKKYHISPEAFNEAVNEYSRNPKLIFRENIQESKDRNTDVSIFTASNIMQGVIVKPIFSKKKLIGIVLIASDNINVISKQILIYAEEAVPIIENLFETAIGNYLTQLDKVIKSKFTSIQPSVEWKFNEVALQYIRDKQRDDHPALLPIKFKDIYPLYGAIDFRNSTIERNSAEIEDKIAQLEFLIKTINDIKKIVPIDLLSEWKFQAKQWIETLEDGLDASQEFTLNQFLEKESMDMLQELEDTDPRVHQIIQPYLEGIAPNGQFHKNSIALEKTFKILNANIAAILDQMNDKLQEAYPSYFERYRTDGIEFNIYIGQSITPNKPFNKIYLRNAQLWQLNTMALIAKITGQSQDNLPRKILTTQLIFVHSNTITTSFRLDERRFDVEGSYNIRYEIIKKRIDKALVKGTNERLTQPGKIAIVYFQKKDIEDYITHIKYLQKNNILADNIESLELEDMQGVSGLRALRVSVSDYPLLENDAKRLLLDNLVTNKKIAVPHQK</sequence>
<name>A0A2W5ET35_9SPHI</name>
<evidence type="ECO:0000313" key="2">
    <source>
        <dbReference type="Proteomes" id="UP000249645"/>
    </source>
</evidence>
<evidence type="ECO:0008006" key="3">
    <source>
        <dbReference type="Google" id="ProtNLM"/>
    </source>
</evidence>
<proteinExistence type="predicted"/>
<evidence type="ECO:0000313" key="1">
    <source>
        <dbReference type="EMBL" id="PZP44510.1"/>
    </source>
</evidence>
<protein>
    <recommendedName>
        <fullName evidence="3">GAF domain-containing protein</fullName>
    </recommendedName>
</protein>
<organism evidence="1 2">
    <name type="scientific">Pseudopedobacter saltans</name>
    <dbReference type="NCBI Taxonomy" id="151895"/>
    <lineage>
        <taxon>Bacteria</taxon>
        <taxon>Pseudomonadati</taxon>
        <taxon>Bacteroidota</taxon>
        <taxon>Sphingobacteriia</taxon>
        <taxon>Sphingobacteriales</taxon>
        <taxon>Sphingobacteriaceae</taxon>
        <taxon>Pseudopedobacter</taxon>
    </lineage>
</organism>
<comment type="caution">
    <text evidence="1">The sequence shown here is derived from an EMBL/GenBank/DDBJ whole genome shotgun (WGS) entry which is preliminary data.</text>
</comment>